<reference evidence="2" key="1">
    <citation type="submission" date="2015-11" db="EMBL/GenBank/DDBJ databases">
        <authorList>
            <consortium name="Cross-ministerial Strategic Innovation Promotion Program (SIP) consortium"/>
            <person name="Tomihama T."/>
            <person name="Ikenaga M."/>
            <person name="Sakai M."/>
            <person name="Okubo T."/>
            <person name="Ikeda S."/>
        </authorList>
    </citation>
    <scope>NUCLEOTIDE SEQUENCE [LARGE SCALE GENOMIC DNA]</scope>
    <source>
        <strain evidence="2">S58</strain>
    </source>
</reference>
<accession>A0A100JJR0</accession>
<name>A0A100JJR0_STRSC</name>
<gene>
    <name evidence="1" type="ORF">SsS58_01122</name>
</gene>
<sequence length="61" mass="6480">MVTSLTPMIAVVQVVAVLISTSSWPDAMAGRSERLYFEASHVSPVSQAHEGKGASTLYFAP</sequence>
<dbReference type="EMBL" id="BCMM01000003">
    <property type="protein sequence ID" value="GAQ60780.1"/>
    <property type="molecule type" value="Genomic_DNA"/>
</dbReference>
<comment type="caution">
    <text evidence="1">The sequence shown here is derived from an EMBL/GenBank/DDBJ whole genome shotgun (WGS) entry which is preliminary data.</text>
</comment>
<dbReference type="AlphaFoldDB" id="A0A100JJR0"/>
<proteinExistence type="predicted"/>
<organism evidence="1 2">
    <name type="scientific">Streptomyces scabiei</name>
    <dbReference type="NCBI Taxonomy" id="1930"/>
    <lineage>
        <taxon>Bacteria</taxon>
        <taxon>Bacillati</taxon>
        <taxon>Actinomycetota</taxon>
        <taxon>Actinomycetes</taxon>
        <taxon>Kitasatosporales</taxon>
        <taxon>Streptomycetaceae</taxon>
        <taxon>Streptomyces</taxon>
    </lineage>
</organism>
<reference evidence="2" key="3">
    <citation type="submission" date="2016-02" db="EMBL/GenBank/DDBJ databases">
        <title>Draft genome of pathogenic Streptomyces sp. in Japan.</title>
        <authorList>
            <person name="Tomihama T."/>
            <person name="Ikenaga M."/>
            <person name="Sakai M."/>
            <person name="Okubo T."/>
            <person name="Ikeda S."/>
        </authorList>
    </citation>
    <scope>NUCLEOTIDE SEQUENCE [LARGE SCALE GENOMIC DNA]</scope>
    <source>
        <strain evidence="2">S58</strain>
    </source>
</reference>
<evidence type="ECO:0000313" key="1">
    <source>
        <dbReference type="EMBL" id="GAQ60780.1"/>
    </source>
</evidence>
<reference evidence="1 2" key="2">
    <citation type="journal article" date="2016" name="Genome Announc.">
        <title>Draft Genome Sequences of Streptomyces scabiei S58, Streptomyces turgidiscabies T45, and Streptomyces acidiscabies a10, the Pathogens of Potato Common Scab, Isolated in Japan.</title>
        <authorList>
            <person name="Tomihama T."/>
            <person name="Nishi Y."/>
            <person name="Sakai M."/>
            <person name="Ikenaga M."/>
            <person name="Okubo T."/>
            <person name="Ikeda S."/>
        </authorList>
    </citation>
    <scope>NUCLEOTIDE SEQUENCE [LARGE SCALE GENOMIC DNA]</scope>
    <source>
        <strain evidence="1 2">S58</strain>
    </source>
</reference>
<evidence type="ECO:0000313" key="2">
    <source>
        <dbReference type="Proteomes" id="UP000067448"/>
    </source>
</evidence>
<protein>
    <submittedName>
        <fullName evidence="1">Uncharacterized protein</fullName>
    </submittedName>
</protein>
<dbReference type="Proteomes" id="UP000067448">
    <property type="component" value="Unassembled WGS sequence"/>
</dbReference>